<accession>A0A6G4TTP3</accession>
<name>A0A6G4TTP3_9ACTN</name>
<reference evidence="2 3" key="1">
    <citation type="submission" date="2020-02" db="EMBL/GenBank/DDBJ databases">
        <title>Whole-genome analyses of novel actinobacteria.</title>
        <authorList>
            <person name="Sahin N."/>
        </authorList>
    </citation>
    <scope>NUCLEOTIDE SEQUENCE [LARGE SCALE GENOMIC DNA]</scope>
    <source>
        <strain evidence="2 3">A7024</strain>
    </source>
</reference>
<dbReference type="EMBL" id="JAAKZV010000006">
    <property type="protein sequence ID" value="NGN62910.1"/>
    <property type="molecule type" value="Genomic_DNA"/>
</dbReference>
<comment type="caution">
    <text evidence="2">The sequence shown here is derived from an EMBL/GenBank/DDBJ whole genome shotgun (WGS) entry which is preliminary data.</text>
</comment>
<organism evidence="2 3">
    <name type="scientific">Streptomyces coryli</name>
    <dbReference type="NCBI Taxonomy" id="1128680"/>
    <lineage>
        <taxon>Bacteria</taxon>
        <taxon>Bacillati</taxon>
        <taxon>Actinomycetota</taxon>
        <taxon>Actinomycetes</taxon>
        <taxon>Kitasatosporales</taxon>
        <taxon>Streptomycetaceae</taxon>
        <taxon>Streptomyces</taxon>
    </lineage>
</organism>
<protein>
    <submittedName>
        <fullName evidence="2">Uncharacterized protein</fullName>
    </submittedName>
</protein>
<keyword evidence="3" id="KW-1185">Reference proteome</keyword>
<sequence>MERKGGPKGVSPRKLLRRETASTVGLLADVDDYKSIRRYASFRHAGDHLAYLRHVEGLLRALAARGAPVTVALFEPDDFAAYCARRGMDPDSASSRARYTSQAAAARTSVPYAGQPMDRLLDQLLQEAVRRRSGEHAATLLATAGECTDCGTHVGRDGFERASAALAALCERLDAGIHHVVVSVEDDPEAPLVAAAHVSAGRITEEEALRLCTVLAAGFVTASPGGLVLRSQATPDTVRAWRVHDSWLEPMTAAEVFNAYCTDATTGDPIPPEPGVDYAEGWALTPPEEEA</sequence>
<evidence type="ECO:0000313" key="3">
    <source>
        <dbReference type="Proteomes" id="UP000481583"/>
    </source>
</evidence>
<feature type="region of interest" description="Disordered" evidence="1">
    <location>
        <begin position="268"/>
        <end position="291"/>
    </location>
</feature>
<dbReference type="Proteomes" id="UP000481583">
    <property type="component" value="Unassembled WGS sequence"/>
</dbReference>
<evidence type="ECO:0000313" key="2">
    <source>
        <dbReference type="EMBL" id="NGN62910.1"/>
    </source>
</evidence>
<proteinExistence type="predicted"/>
<dbReference type="AlphaFoldDB" id="A0A6G4TTP3"/>
<dbReference type="RefSeq" id="WP_165231199.1">
    <property type="nucleotide sequence ID" value="NZ_JAAKZV010000006.1"/>
</dbReference>
<gene>
    <name evidence="2" type="ORF">G5C51_03195</name>
</gene>
<evidence type="ECO:0000256" key="1">
    <source>
        <dbReference type="SAM" id="MobiDB-lite"/>
    </source>
</evidence>